<evidence type="ECO:0000256" key="2">
    <source>
        <dbReference type="ARBA" id="ARBA00010617"/>
    </source>
</evidence>
<dbReference type="GO" id="GO:0004497">
    <property type="term" value="F:monooxygenase activity"/>
    <property type="evidence" value="ECO:0007669"/>
    <property type="project" value="UniProtKB-KW"/>
</dbReference>
<accession>A0A9N9LTD7</accession>
<evidence type="ECO:0000313" key="8">
    <source>
        <dbReference type="Proteomes" id="UP000701801"/>
    </source>
</evidence>
<keyword evidence="3" id="KW-0479">Metal-binding</keyword>
<dbReference type="InterPro" id="IPR001128">
    <property type="entry name" value="Cyt_P450"/>
</dbReference>
<keyword evidence="5" id="KW-0408">Iron</keyword>
<gene>
    <name evidence="7" type="ORF">HYALB_00011437</name>
</gene>
<organism evidence="7 8">
    <name type="scientific">Hymenoscyphus albidus</name>
    <dbReference type="NCBI Taxonomy" id="595503"/>
    <lineage>
        <taxon>Eukaryota</taxon>
        <taxon>Fungi</taxon>
        <taxon>Dikarya</taxon>
        <taxon>Ascomycota</taxon>
        <taxon>Pezizomycotina</taxon>
        <taxon>Leotiomycetes</taxon>
        <taxon>Helotiales</taxon>
        <taxon>Helotiaceae</taxon>
        <taxon>Hymenoscyphus</taxon>
    </lineage>
</organism>
<dbReference type="GO" id="GO:0016705">
    <property type="term" value="F:oxidoreductase activity, acting on paired donors, with incorporation or reduction of molecular oxygen"/>
    <property type="evidence" value="ECO:0007669"/>
    <property type="project" value="InterPro"/>
</dbReference>
<dbReference type="Pfam" id="PF00067">
    <property type="entry name" value="p450"/>
    <property type="match status" value="1"/>
</dbReference>
<dbReference type="Gene3D" id="1.10.630.10">
    <property type="entry name" value="Cytochrome P450"/>
    <property type="match status" value="1"/>
</dbReference>
<keyword evidence="8" id="KW-1185">Reference proteome</keyword>
<dbReference type="InterPro" id="IPR036396">
    <property type="entry name" value="Cyt_P450_sf"/>
</dbReference>
<dbReference type="Proteomes" id="UP000701801">
    <property type="component" value="Unassembled WGS sequence"/>
</dbReference>
<evidence type="ECO:0000256" key="4">
    <source>
        <dbReference type="ARBA" id="ARBA00023002"/>
    </source>
</evidence>
<proteinExistence type="inferred from homology"/>
<dbReference type="PANTHER" id="PTHR46206:SF6">
    <property type="entry name" value="CYTOCHROME P450 MONOOXYGENASE AN1598-RELATED"/>
    <property type="match status" value="1"/>
</dbReference>
<reference evidence="7" key="1">
    <citation type="submission" date="2021-07" db="EMBL/GenBank/DDBJ databases">
        <authorList>
            <person name="Durling M."/>
        </authorList>
    </citation>
    <scope>NUCLEOTIDE SEQUENCE</scope>
</reference>
<evidence type="ECO:0000256" key="6">
    <source>
        <dbReference type="ARBA" id="ARBA00023033"/>
    </source>
</evidence>
<sequence>MFKEVIELPEEDMSFRELVNFMFYGKHTHLGENVDELVSAIRIDLTKSIGGLMPILQDEARISFSTVMKDSTLGQDFVGPQLCRQPEYLRTSTMFTADAAMVRNDLQQYNQILRPWVSPFLSSLKRVQVHLQDAKSWMDPAIRDILSITGEKPKIVAAGSRGAWISWLLKYLPDHEKTSTKLGLLQMQVSFASLHTTTSATTNALLDLATFAEYADELREEIEAAIADDGESIDENGQVYFTKAAVSKMKKLDNFLKESQRLTPLDFDGLSRRLHKNVTFSNGLRLPSGVLLSFPMYAAHGMQAMAETDSAPLNVFDGYRFSRMREVPGNEAKYQATSTGPGQFTFGHGTNACPGRFFALYIMKIFMIFVLRNYDIRLPSEIRAAGRPKGKTAGVSNLVNSTVEIEVRQRISSKANSSEV</sequence>
<evidence type="ECO:0000256" key="3">
    <source>
        <dbReference type="ARBA" id="ARBA00022723"/>
    </source>
</evidence>
<evidence type="ECO:0000256" key="5">
    <source>
        <dbReference type="ARBA" id="ARBA00023004"/>
    </source>
</evidence>
<evidence type="ECO:0000256" key="1">
    <source>
        <dbReference type="ARBA" id="ARBA00001971"/>
    </source>
</evidence>
<dbReference type="EMBL" id="CAJVRM010000245">
    <property type="protein sequence ID" value="CAG8978202.1"/>
    <property type="molecule type" value="Genomic_DNA"/>
</dbReference>
<dbReference type="GO" id="GO:0020037">
    <property type="term" value="F:heme binding"/>
    <property type="evidence" value="ECO:0007669"/>
    <property type="project" value="InterPro"/>
</dbReference>
<name>A0A9N9LTD7_9HELO</name>
<dbReference type="OrthoDB" id="1844152at2759"/>
<evidence type="ECO:0008006" key="9">
    <source>
        <dbReference type="Google" id="ProtNLM"/>
    </source>
</evidence>
<keyword evidence="6" id="KW-0503">Monooxygenase</keyword>
<protein>
    <recommendedName>
        <fullName evidence="9">Cytochrome P450</fullName>
    </recommendedName>
</protein>
<evidence type="ECO:0000313" key="7">
    <source>
        <dbReference type="EMBL" id="CAG8978202.1"/>
    </source>
</evidence>
<keyword evidence="4" id="KW-0560">Oxidoreductase</keyword>
<dbReference type="GO" id="GO:0005506">
    <property type="term" value="F:iron ion binding"/>
    <property type="evidence" value="ECO:0007669"/>
    <property type="project" value="InterPro"/>
</dbReference>
<comment type="similarity">
    <text evidence="2">Belongs to the cytochrome P450 family.</text>
</comment>
<dbReference type="CDD" id="cd11041">
    <property type="entry name" value="CYP503A1-like"/>
    <property type="match status" value="1"/>
</dbReference>
<dbReference type="SUPFAM" id="SSF48264">
    <property type="entry name" value="Cytochrome P450"/>
    <property type="match status" value="1"/>
</dbReference>
<comment type="caution">
    <text evidence="7">The sequence shown here is derived from an EMBL/GenBank/DDBJ whole genome shotgun (WGS) entry which is preliminary data.</text>
</comment>
<comment type="cofactor">
    <cofactor evidence="1">
        <name>heme</name>
        <dbReference type="ChEBI" id="CHEBI:30413"/>
    </cofactor>
</comment>
<dbReference type="AlphaFoldDB" id="A0A9N9LTD7"/>
<dbReference type="PANTHER" id="PTHR46206">
    <property type="entry name" value="CYTOCHROME P450"/>
    <property type="match status" value="1"/>
</dbReference>